<name>A0A401SCF5_CHIPU</name>
<dbReference type="Pfam" id="PF13768">
    <property type="entry name" value="VWA_3"/>
    <property type="match status" value="3"/>
</dbReference>
<accession>A0A401SCF5</accession>
<dbReference type="OrthoDB" id="299997at2759"/>
<dbReference type="OMA" id="PNCTHQK"/>
<feature type="coiled-coil region" evidence="1">
    <location>
        <begin position="802"/>
        <end position="829"/>
    </location>
</feature>
<keyword evidence="4" id="KW-1185">Reference proteome</keyword>
<evidence type="ECO:0000256" key="1">
    <source>
        <dbReference type="SAM" id="Coils"/>
    </source>
</evidence>
<dbReference type="PANTHER" id="PTHR46478">
    <property type="entry name" value="VON WILLEBRAND FACTOR A DOMAIN-CONTAINING PROTEIN 3A"/>
    <property type="match status" value="1"/>
</dbReference>
<evidence type="ECO:0000259" key="2">
    <source>
        <dbReference type="PROSITE" id="PS50234"/>
    </source>
</evidence>
<dbReference type="InterPro" id="IPR036465">
    <property type="entry name" value="vWFA_dom_sf"/>
</dbReference>
<dbReference type="SUPFAM" id="SSF53300">
    <property type="entry name" value="vWA-like"/>
    <property type="match status" value="3"/>
</dbReference>
<comment type="caution">
    <text evidence="3">The sequence shown here is derived from an EMBL/GenBank/DDBJ whole genome shotgun (WGS) entry which is preliminary data.</text>
</comment>
<reference evidence="3 4" key="1">
    <citation type="journal article" date="2018" name="Nat. Ecol. Evol.">
        <title>Shark genomes provide insights into elasmobranch evolution and the origin of vertebrates.</title>
        <authorList>
            <person name="Hara Y"/>
            <person name="Yamaguchi K"/>
            <person name="Onimaru K"/>
            <person name="Kadota M"/>
            <person name="Koyanagi M"/>
            <person name="Keeley SD"/>
            <person name="Tatsumi K"/>
            <person name="Tanaka K"/>
            <person name="Motone F"/>
            <person name="Kageyama Y"/>
            <person name="Nozu R"/>
            <person name="Adachi N"/>
            <person name="Nishimura O"/>
            <person name="Nakagawa R"/>
            <person name="Tanegashima C"/>
            <person name="Kiyatake I"/>
            <person name="Matsumoto R"/>
            <person name="Murakumo K"/>
            <person name="Nishida K"/>
            <person name="Terakita A"/>
            <person name="Kuratani S"/>
            <person name="Sato K"/>
            <person name="Hyodo S Kuraku.S."/>
        </authorList>
    </citation>
    <scope>NUCLEOTIDE SEQUENCE [LARGE SCALE GENOMIC DNA]</scope>
</reference>
<keyword evidence="1" id="KW-0175">Coiled coil</keyword>
<dbReference type="AlphaFoldDB" id="A0A401SCF5"/>
<dbReference type="EMBL" id="BEZZ01000190">
    <property type="protein sequence ID" value="GCC28078.1"/>
    <property type="molecule type" value="Genomic_DNA"/>
</dbReference>
<dbReference type="Proteomes" id="UP000287033">
    <property type="component" value="Unassembled WGS sequence"/>
</dbReference>
<dbReference type="CDD" id="cd00198">
    <property type="entry name" value="vWFA"/>
    <property type="match status" value="1"/>
</dbReference>
<dbReference type="PROSITE" id="PS50234">
    <property type="entry name" value="VWFA"/>
    <property type="match status" value="1"/>
</dbReference>
<gene>
    <name evidence="3" type="ORF">chiPu_0006504</name>
</gene>
<dbReference type="PANTHER" id="PTHR46478:SF1">
    <property type="entry name" value="VON WILLEBRAND FACTOR A DOMAIN-CONTAINING PROTEIN 3A"/>
    <property type="match status" value="1"/>
</dbReference>
<sequence length="1075" mass="121614">MINVEQLQLGLDVIDKFECRLHRMTDLYHQRMEWLMEGSRKMFGLVKGSRVGLLIDSSDANCGLGRLQDFQAALLRLLDEQLCFRKQFYFLSFGSDLSELWETPRDVNIRTLDEARQWVQDLQPSGSCNLLKAMKRVMKVKKLNTLLIILGSCPDQTSEILADYMQQCMLGRHLPFQTVAYDCSHHMTHMTLRSLVKVSGGRYHLYSTSCQTKGCWSSDLEVLMKELQQASNVLEKIQEIRQGLLGHSPIEAAEQITTEVAKIPPARFLFQPPNHDGPLCLETSSFLPKTSADWLKQHGLKAKKLSLYQVLAPNAFSPLEEFVPILRKTVSSTLHGRAMMQLEWHDGTVKNVHVDPPLLYEYQKQLGRAMSHFERRADWLSTGSRKIWGNICEKRVIILVDISIYNSLHIIHIQHSLRLLLEQQMTNKESFNLFVFGSEVQQYQPQMVSVTPDNLQAAWRWVLTLECSGSRNFMGALKAATENNLHEQGDPCGMYLLTSGIPDQEMDRICSYVAEICGGRDLHLHVCLFSISDDGLSGTVPARYASPGETACALQELARSGRGRFHWFQETGIIESDDIHLILAEIEKAANYSQKCAVLVESLRKRSMKQSGTLPGAGDGLKMLVKRENRCPQKLLTPKPKALSLAREQATGGSGEESSLAVRALTWCPHSAKAALSPAHPNKKWIHSSVENRTKPHKTAKVSKLMFYTEDRNKVGAVYQKYPKMKNMRKTIPFVYLPKEEEICSTSAWLQKFSIKKLGLDLHKLISGLDCVHTKQLVRSIRKRVSAKYCATFPSVEINGVMKHLHLQLHELEEYIEQIERTLSRYLQRLQWLLSGSRCLFGTILEKRVCILLDTSGSTSPYLPALKKELTSLIWEQLSKDSHSFNLLCFAERVDTWQESLVEATDETCHDAVQWASGTIAHGNTCTLEALQRAFQFLDVQGIYLLTDGKPDTSCSLILKETQQMNKGRGVKIHTISFNCMDNTANEFLKKLAAQTGGRFHRCHGAVDGQLAAHKMLAGGFSDEDNPNLPAFEGDDLKRLSREINKARRFLTQAKSIRHLLLEKQMKPDRTGTGT</sequence>
<dbReference type="Gene3D" id="3.40.50.410">
    <property type="entry name" value="von Willebrand factor, type A domain"/>
    <property type="match status" value="2"/>
</dbReference>
<evidence type="ECO:0000313" key="4">
    <source>
        <dbReference type="Proteomes" id="UP000287033"/>
    </source>
</evidence>
<dbReference type="STRING" id="137246.A0A401SCF5"/>
<evidence type="ECO:0000313" key="3">
    <source>
        <dbReference type="EMBL" id="GCC28078.1"/>
    </source>
</evidence>
<organism evidence="3 4">
    <name type="scientific">Chiloscyllium punctatum</name>
    <name type="common">Brownbanded bambooshark</name>
    <name type="synonym">Hemiscyllium punctatum</name>
    <dbReference type="NCBI Taxonomy" id="137246"/>
    <lineage>
        <taxon>Eukaryota</taxon>
        <taxon>Metazoa</taxon>
        <taxon>Chordata</taxon>
        <taxon>Craniata</taxon>
        <taxon>Vertebrata</taxon>
        <taxon>Chondrichthyes</taxon>
        <taxon>Elasmobranchii</taxon>
        <taxon>Galeomorphii</taxon>
        <taxon>Galeoidea</taxon>
        <taxon>Orectolobiformes</taxon>
        <taxon>Hemiscylliidae</taxon>
        <taxon>Chiloscyllium</taxon>
    </lineage>
</organism>
<dbReference type="InterPro" id="IPR002035">
    <property type="entry name" value="VWF_A"/>
</dbReference>
<protein>
    <recommendedName>
        <fullName evidence="2">VWFA domain-containing protein</fullName>
    </recommendedName>
</protein>
<proteinExistence type="predicted"/>
<feature type="domain" description="VWFA" evidence="2">
    <location>
        <begin position="848"/>
        <end position="1044"/>
    </location>
</feature>